<dbReference type="InterPro" id="IPR025665">
    <property type="entry name" value="Beta-barrel_OMP_2"/>
</dbReference>
<comment type="caution">
    <text evidence="3">The sequence shown here is derived from an EMBL/GenBank/DDBJ whole genome shotgun (WGS) entry which is preliminary data.</text>
</comment>
<evidence type="ECO:0000259" key="2">
    <source>
        <dbReference type="Pfam" id="PF13568"/>
    </source>
</evidence>
<evidence type="ECO:0000313" key="3">
    <source>
        <dbReference type="EMBL" id="MVN20927.1"/>
    </source>
</evidence>
<organism evidence="3 4">
    <name type="scientific">Mucilaginibacter arboris</name>
    <dbReference type="NCBI Taxonomy" id="2682090"/>
    <lineage>
        <taxon>Bacteria</taxon>
        <taxon>Pseudomonadati</taxon>
        <taxon>Bacteroidota</taxon>
        <taxon>Sphingobacteriia</taxon>
        <taxon>Sphingobacteriales</taxon>
        <taxon>Sphingobacteriaceae</taxon>
        <taxon>Mucilaginibacter</taxon>
    </lineage>
</organism>
<dbReference type="EMBL" id="WPIK01000004">
    <property type="protein sequence ID" value="MVN20927.1"/>
    <property type="molecule type" value="Genomic_DNA"/>
</dbReference>
<keyword evidence="4" id="KW-1185">Reference proteome</keyword>
<evidence type="ECO:0000256" key="1">
    <source>
        <dbReference type="SAM" id="SignalP"/>
    </source>
</evidence>
<accession>A0A7K1SUI3</accession>
<sequence length="248" mass="28013">MICRYILFLALFFLSLTVSAQRVVQAWAGGADQNNFSFGYTFQYVNSSYKILKKPNWRTPYYDQGTNHYVTDSLSGISSPGTGGFALGFLARYSVTDNLEIRTVPTLVFADRAINYQYQTQDLAPDKQMIVSTTQAEFPLELKLKSNRIGNFRAYIIGGAKYAFGIGNQGKQNEADLAPLERKLKNVRNFSSYVAGFGCDIYLEYFKLSPEIKLSNSFSSVLYPESNPYASPLEKLYLHNIVFSLIFE</sequence>
<feature type="domain" description="Outer membrane protein beta-barrel" evidence="2">
    <location>
        <begin position="57"/>
        <end position="221"/>
    </location>
</feature>
<dbReference type="AlphaFoldDB" id="A0A7K1SUI3"/>
<dbReference type="RefSeq" id="WP_157564853.1">
    <property type="nucleotide sequence ID" value="NZ_WPIK01000004.1"/>
</dbReference>
<feature type="chain" id="PRO_5029754970" evidence="1">
    <location>
        <begin position="21"/>
        <end position="248"/>
    </location>
</feature>
<reference evidence="3 4" key="1">
    <citation type="submission" date="2019-12" db="EMBL/GenBank/DDBJ databases">
        <title>Mucilaginibacter sp. HMF7410 genome sequencing and assembly.</title>
        <authorList>
            <person name="Kang H."/>
            <person name="Cha I."/>
            <person name="Kim H."/>
            <person name="Joh K."/>
        </authorList>
    </citation>
    <scope>NUCLEOTIDE SEQUENCE [LARGE SCALE GENOMIC DNA]</scope>
    <source>
        <strain evidence="3 4">HMF7410</strain>
    </source>
</reference>
<gene>
    <name evidence="3" type="ORF">GO621_05180</name>
</gene>
<keyword evidence="1" id="KW-0732">Signal</keyword>
<evidence type="ECO:0000313" key="4">
    <source>
        <dbReference type="Proteomes" id="UP000462014"/>
    </source>
</evidence>
<name>A0A7K1SUI3_9SPHI</name>
<dbReference type="Pfam" id="PF13568">
    <property type="entry name" value="OMP_b-brl_2"/>
    <property type="match status" value="1"/>
</dbReference>
<dbReference type="Proteomes" id="UP000462014">
    <property type="component" value="Unassembled WGS sequence"/>
</dbReference>
<feature type="signal peptide" evidence="1">
    <location>
        <begin position="1"/>
        <end position="20"/>
    </location>
</feature>
<protein>
    <submittedName>
        <fullName evidence="3">Outer membrane beta-barrel protein</fullName>
    </submittedName>
</protein>
<proteinExistence type="predicted"/>